<feature type="transmembrane region" description="Helical" evidence="6">
    <location>
        <begin position="110"/>
        <end position="127"/>
    </location>
</feature>
<feature type="transmembrane region" description="Helical" evidence="6">
    <location>
        <begin position="240"/>
        <end position="259"/>
    </location>
</feature>
<evidence type="ECO:0000256" key="3">
    <source>
        <dbReference type="ARBA" id="ARBA00022692"/>
    </source>
</evidence>
<organism evidence="7 8">
    <name type="scientific">Meganyctiphanes norvegica</name>
    <name type="common">Northern krill</name>
    <name type="synonym">Thysanopoda norvegica</name>
    <dbReference type="NCBI Taxonomy" id="48144"/>
    <lineage>
        <taxon>Eukaryota</taxon>
        <taxon>Metazoa</taxon>
        <taxon>Ecdysozoa</taxon>
        <taxon>Arthropoda</taxon>
        <taxon>Crustacea</taxon>
        <taxon>Multicrustacea</taxon>
        <taxon>Malacostraca</taxon>
        <taxon>Eumalacostraca</taxon>
        <taxon>Eucarida</taxon>
        <taxon>Euphausiacea</taxon>
        <taxon>Euphausiidae</taxon>
        <taxon>Meganyctiphanes</taxon>
    </lineage>
</organism>
<dbReference type="EMBL" id="CAXKWB010095526">
    <property type="protein sequence ID" value="CAL4219691.1"/>
    <property type="molecule type" value="Genomic_DNA"/>
</dbReference>
<sequence>SVDTSTNTPVSGAYRMGSFMGHVVPGFFFYIFSVWWTWKIFHKFFLCQRAQDKKGRSRYLNTASFPSNCCTKRVPLESILKIVAVILGMAGELATAFVDGKFVYLVNAQHMTMFFFFGLSGVMDLLNHYQFPFPPDLDYVSAVLAFTMEGLLFFYHLHGRAGVDVQVHMLLFYVICACAVSTALEMKYKKNVLPALARTYFTMLQGTWFLQVGFILYPPVGDKWDEESHRNMMFVTLYFAWHNAAIFIAMALTGTLIYFRIKRMDGRNQYHNMVTLSSSMHPNLNKFDAQQVRNIIADSDEEEV</sequence>
<keyword evidence="4 6" id="KW-1133">Transmembrane helix</keyword>
<evidence type="ECO:0008006" key="9">
    <source>
        <dbReference type="Google" id="ProtNLM"/>
    </source>
</evidence>
<keyword evidence="8" id="KW-1185">Reference proteome</keyword>
<dbReference type="PANTHER" id="PTHR16007:SF15">
    <property type="entry name" value="TRANSMEMBRANE PROTEIN 45B"/>
    <property type="match status" value="1"/>
</dbReference>
<feature type="transmembrane region" description="Helical" evidence="6">
    <location>
        <begin position="200"/>
        <end position="220"/>
    </location>
</feature>
<dbReference type="Proteomes" id="UP001497623">
    <property type="component" value="Unassembled WGS sequence"/>
</dbReference>
<reference evidence="7 8" key="1">
    <citation type="submission" date="2024-05" db="EMBL/GenBank/DDBJ databases">
        <authorList>
            <person name="Wallberg A."/>
        </authorList>
    </citation>
    <scope>NUCLEOTIDE SEQUENCE [LARGE SCALE GENOMIC DNA]</scope>
</reference>
<evidence type="ECO:0000256" key="4">
    <source>
        <dbReference type="ARBA" id="ARBA00022989"/>
    </source>
</evidence>
<name>A0AAV2SLB3_MEGNR</name>
<comment type="similarity">
    <text evidence="2">Belongs to the TMEM45 family.</text>
</comment>
<accession>A0AAV2SLB3</accession>
<feature type="transmembrane region" description="Helical" evidence="6">
    <location>
        <begin position="19"/>
        <end position="38"/>
    </location>
</feature>
<protein>
    <recommendedName>
        <fullName evidence="9">Transmembrane protein 45B</fullName>
    </recommendedName>
</protein>
<evidence type="ECO:0000256" key="2">
    <source>
        <dbReference type="ARBA" id="ARBA00006948"/>
    </source>
</evidence>
<dbReference type="Pfam" id="PF04819">
    <property type="entry name" value="DUF716"/>
    <property type="match status" value="1"/>
</dbReference>
<gene>
    <name evidence="7" type="ORF">MNOR_LOCUS39005</name>
</gene>
<evidence type="ECO:0000256" key="5">
    <source>
        <dbReference type="ARBA" id="ARBA00023136"/>
    </source>
</evidence>
<dbReference type="InterPro" id="IPR042127">
    <property type="entry name" value="TMEM45"/>
</dbReference>
<feature type="transmembrane region" description="Helical" evidence="6">
    <location>
        <begin position="170"/>
        <end position="188"/>
    </location>
</feature>
<dbReference type="InterPro" id="IPR006904">
    <property type="entry name" value="DUF716"/>
</dbReference>
<comment type="subcellular location">
    <subcellularLocation>
        <location evidence="1">Membrane</location>
        <topology evidence="1">Multi-pass membrane protein</topology>
    </subcellularLocation>
</comment>
<dbReference type="PANTHER" id="PTHR16007">
    <property type="entry name" value="EPIDIDYMAL MEMBRANE PROTEIN E9-RELATED"/>
    <property type="match status" value="1"/>
</dbReference>
<evidence type="ECO:0000256" key="1">
    <source>
        <dbReference type="ARBA" id="ARBA00004141"/>
    </source>
</evidence>
<evidence type="ECO:0000313" key="7">
    <source>
        <dbReference type="EMBL" id="CAL4219691.1"/>
    </source>
</evidence>
<dbReference type="GO" id="GO:0016020">
    <property type="term" value="C:membrane"/>
    <property type="evidence" value="ECO:0007669"/>
    <property type="project" value="UniProtKB-SubCell"/>
</dbReference>
<feature type="non-terminal residue" evidence="7">
    <location>
        <position position="1"/>
    </location>
</feature>
<comment type="caution">
    <text evidence="7">The sequence shown here is derived from an EMBL/GenBank/DDBJ whole genome shotgun (WGS) entry which is preliminary data.</text>
</comment>
<feature type="transmembrane region" description="Helical" evidence="6">
    <location>
        <begin position="79"/>
        <end position="98"/>
    </location>
</feature>
<proteinExistence type="inferred from homology"/>
<keyword evidence="3 6" id="KW-0812">Transmembrane</keyword>
<dbReference type="AlphaFoldDB" id="A0AAV2SLB3"/>
<evidence type="ECO:0000313" key="8">
    <source>
        <dbReference type="Proteomes" id="UP001497623"/>
    </source>
</evidence>
<keyword evidence="5 6" id="KW-0472">Membrane</keyword>
<feature type="transmembrane region" description="Helical" evidence="6">
    <location>
        <begin position="139"/>
        <end position="158"/>
    </location>
</feature>
<evidence type="ECO:0000256" key="6">
    <source>
        <dbReference type="SAM" id="Phobius"/>
    </source>
</evidence>